<keyword evidence="4 10" id="KW-1133">Transmembrane helix</keyword>
<feature type="binding site" evidence="10">
    <location>
        <position position="80"/>
    </location>
    <ligand>
        <name>Na(+)</name>
        <dbReference type="ChEBI" id="CHEBI:29101"/>
        <note>structural</note>
    </ligand>
</feature>
<evidence type="ECO:0000256" key="7">
    <source>
        <dbReference type="ARBA" id="ARBA00035120"/>
    </source>
</evidence>
<keyword evidence="10" id="KW-0479">Metal-binding</keyword>
<reference evidence="12" key="1">
    <citation type="submission" date="2020-07" db="EMBL/GenBank/DDBJ databases">
        <title>novel species isolated from the respiratory tract of Marmot.</title>
        <authorList>
            <person name="Zhang G."/>
        </authorList>
    </citation>
    <scope>NUCLEOTIDE SEQUENCE [LARGE SCALE GENOMIC DNA]</scope>
    <source>
        <strain evidence="12">686</strain>
    </source>
</reference>
<dbReference type="PANTHER" id="PTHR28259">
    <property type="entry name" value="FLUORIDE EXPORT PROTEIN 1-RELATED"/>
    <property type="match status" value="1"/>
</dbReference>
<comment type="activity regulation">
    <text evidence="10">Na(+) is not transported, but it plays an essential structural role and its presence is essential for fluoride channel function.</text>
</comment>
<dbReference type="Pfam" id="PF02537">
    <property type="entry name" value="CRCB"/>
    <property type="match status" value="1"/>
</dbReference>
<dbReference type="PANTHER" id="PTHR28259:SF1">
    <property type="entry name" value="FLUORIDE EXPORT PROTEIN 1-RELATED"/>
    <property type="match status" value="1"/>
</dbReference>
<dbReference type="EMBL" id="CP059491">
    <property type="protein sequence ID" value="QMT02888.1"/>
    <property type="molecule type" value="Genomic_DNA"/>
</dbReference>
<dbReference type="AlphaFoldDB" id="A0A7D7QZ99"/>
<dbReference type="GO" id="GO:0005886">
    <property type="term" value="C:plasma membrane"/>
    <property type="evidence" value="ECO:0007669"/>
    <property type="project" value="UniProtKB-SubCell"/>
</dbReference>
<feature type="transmembrane region" description="Helical" evidence="10">
    <location>
        <begin position="32"/>
        <end position="56"/>
    </location>
</feature>
<evidence type="ECO:0000256" key="1">
    <source>
        <dbReference type="ARBA" id="ARBA00004651"/>
    </source>
</evidence>
<accession>A0A7D7QZ99</accession>
<dbReference type="GO" id="GO:0046872">
    <property type="term" value="F:metal ion binding"/>
    <property type="evidence" value="ECO:0007669"/>
    <property type="project" value="UniProtKB-KW"/>
</dbReference>
<evidence type="ECO:0000256" key="9">
    <source>
        <dbReference type="ARBA" id="ARBA00049940"/>
    </source>
</evidence>
<evidence type="ECO:0000256" key="3">
    <source>
        <dbReference type="ARBA" id="ARBA00022692"/>
    </source>
</evidence>
<keyword evidence="10" id="KW-0915">Sodium</keyword>
<evidence type="ECO:0000313" key="12">
    <source>
        <dbReference type="Proteomes" id="UP000515663"/>
    </source>
</evidence>
<keyword evidence="5 10" id="KW-0472">Membrane</keyword>
<dbReference type="RefSeq" id="WP_188329979.1">
    <property type="nucleotide sequence ID" value="NZ_CP059491.1"/>
</dbReference>
<comment type="similarity">
    <text evidence="7 10">Belongs to the fluoride channel Fluc/FEX (TC 1.A.43) family.</text>
</comment>
<comment type="subcellular location">
    <subcellularLocation>
        <location evidence="1 10">Cell membrane</location>
        <topology evidence="1 10">Multi-pass membrane protein</topology>
    </subcellularLocation>
</comment>
<keyword evidence="12" id="KW-1185">Reference proteome</keyword>
<feature type="transmembrane region" description="Helical" evidence="10">
    <location>
        <begin position="108"/>
        <end position="128"/>
    </location>
</feature>
<dbReference type="GO" id="GO:0062054">
    <property type="term" value="F:fluoride channel activity"/>
    <property type="evidence" value="ECO:0007669"/>
    <property type="project" value="UniProtKB-UniRule"/>
</dbReference>
<keyword evidence="10" id="KW-0813">Transport</keyword>
<comment type="catalytic activity">
    <reaction evidence="8">
        <text>fluoride(in) = fluoride(out)</text>
        <dbReference type="Rhea" id="RHEA:76159"/>
        <dbReference type="ChEBI" id="CHEBI:17051"/>
    </reaction>
    <physiologicalReaction direction="left-to-right" evidence="8">
        <dbReference type="Rhea" id="RHEA:76160"/>
    </physiologicalReaction>
</comment>
<dbReference type="NCBIfam" id="TIGR00494">
    <property type="entry name" value="crcB"/>
    <property type="match status" value="1"/>
</dbReference>
<dbReference type="InterPro" id="IPR003691">
    <property type="entry name" value="FluC"/>
</dbReference>
<keyword evidence="10" id="KW-0406">Ion transport</keyword>
<name>A0A7D7QZ99_9ACTN</name>
<dbReference type="Proteomes" id="UP000515663">
    <property type="component" value="Chromosome"/>
</dbReference>
<keyword evidence="2 10" id="KW-1003">Cell membrane</keyword>
<evidence type="ECO:0000256" key="2">
    <source>
        <dbReference type="ARBA" id="ARBA00022475"/>
    </source>
</evidence>
<protein>
    <recommendedName>
        <fullName evidence="10">Fluoride-specific ion channel FluC</fullName>
    </recommendedName>
</protein>
<keyword evidence="3 10" id="KW-0812">Transmembrane</keyword>
<organism evidence="11 12">
    <name type="scientific">Gordonia jinghuaiqii</name>
    <dbReference type="NCBI Taxonomy" id="2758710"/>
    <lineage>
        <taxon>Bacteria</taxon>
        <taxon>Bacillati</taxon>
        <taxon>Actinomycetota</taxon>
        <taxon>Actinomycetes</taxon>
        <taxon>Mycobacteriales</taxon>
        <taxon>Gordoniaceae</taxon>
        <taxon>Gordonia</taxon>
    </lineage>
</organism>
<gene>
    <name evidence="10 11" type="primary">crcB</name>
    <name evidence="10" type="synonym">fluC</name>
    <name evidence="11" type="ORF">H1R19_07125</name>
</gene>
<evidence type="ECO:0000256" key="5">
    <source>
        <dbReference type="ARBA" id="ARBA00023136"/>
    </source>
</evidence>
<evidence type="ECO:0000256" key="8">
    <source>
        <dbReference type="ARBA" id="ARBA00035585"/>
    </source>
</evidence>
<feature type="binding site" evidence="10">
    <location>
        <position position="83"/>
    </location>
    <ligand>
        <name>Na(+)</name>
        <dbReference type="ChEBI" id="CHEBI:29101"/>
        <note>structural</note>
    </ligand>
</feature>
<sequence>MMVLLMIIAGGVGALARYLVGKLVTHYAGDGFPWGTLVINVSGSLLLGFLSGLSMYHGFTADTRFEQLFPTVVLGSGFCGGYTTFSTFTVDTVKLGDQGRLPAAVANVLLSLVIAVGGAVLGLAIAAATA</sequence>
<keyword evidence="6 10" id="KW-0407">Ion channel</keyword>
<dbReference type="GO" id="GO:0140114">
    <property type="term" value="P:cellular detoxification of fluoride"/>
    <property type="evidence" value="ECO:0007669"/>
    <property type="project" value="UniProtKB-UniRule"/>
</dbReference>
<evidence type="ECO:0000313" key="11">
    <source>
        <dbReference type="EMBL" id="QMT02888.1"/>
    </source>
</evidence>
<feature type="transmembrane region" description="Helical" evidence="10">
    <location>
        <begin position="68"/>
        <end position="88"/>
    </location>
</feature>
<dbReference type="KEGG" id="gji:H1R19_07125"/>
<dbReference type="HAMAP" id="MF_00454">
    <property type="entry name" value="FluC"/>
    <property type="match status" value="1"/>
</dbReference>
<comment type="function">
    <text evidence="9 10">Fluoride-specific ion channel. Important for reducing fluoride concentration in the cell, thus reducing its toxicity.</text>
</comment>
<evidence type="ECO:0000256" key="4">
    <source>
        <dbReference type="ARBA" id="ARBA00022989"/>
    </source>
</evidence>
<proteinExistence type="inferred from homology"/>
<evidence type="ECO:0000256" key="6">
    <source>
        <dbReference type="ARBA" id="ARBA00023303"/>
    </source>
</evidence>
<evidence type="ECO:0000256" key="10">
    <source>
        <dbReference type="HAMAP-Rule" id="MF_00454"/>
    </source>
</evidence>